<proteinExistence type="predicted"/>
<organism evidence="2 3">
    <name type="scientific">Mycolicibacterium neworleansense</name>
    <dbReference type="NCBI Taxonomy" id="146018"/>
    <lineage>
        <taxon>Bacteria</taxon>
        <taxon>Bacillati</taxon>
        <taxon>Actinomycetota</taxon>
        <taxon>Actinomycetes</taxon>
        <taxon>Mycobacteriales</taxon>
        <taxon>Mycobacteriaceae</taxon>
        <taxon>Mycolicibacterium</taxon>
    </lineage>
</organism>
<dbReference type="Proteomes" id="UP000199147">
    <property type="component" value="Unassembled WGS sequence"/>
</dbReference>
<evidence type="ECO:0000313" key="3">
    <source>
        <dbReference type="Proteomes" id="UP000199147"/>
    </source>
</evidence>
<keyword evidence="3" id="KW-1185">Reference proteome</keyword>
<dbReference type="EMBL" id="CWKH01000002">
    <property type="protein sequence ID" value="CRZ17162.1"/>
    <property type="molecule type" value="Genomic_DNA"/>
</dbReference>
<feature type="region of interest" description="Disordered" evidence="1">
    <location>
        <begin position="97"/>
        <end position="118"/>
    </location>
</feature>
<evidence type="ECO:0000313" key="2">
    <source>
        <dbReference type="EMBL" id="CRZ17162.1"/>
    </source>
</evidence>
<dbReference type="NCBIfam" id="TIGR03930">
    <property type="entry name" value="WXG100_ESAT6"/>
    <property type="match status" value="1"/>
</dbReference>
<dbReference type="RefSeq" id="WP_090516719.1">
    <property type="nucleotide sequence ID" value="NZ_CWKH01000002.1"/>
</dbReference>
<evidence type="ECO:0000256" key="1">
    <source>
        <dbReference type="SAM" id="MobiDB-lite"/>
    </source>
</evidence>
<feature type="compositionally biased region" description="Low complexity" evidence="1">
    <location>
        <begin position="100"/>
        <end position="118"/>
    </location>
</feature>
<gene>
    <name evidence="2" type="primary">esxF</name>
    <name evidence="2" type="ORF">BN2156_04043</name>
</gene>
<sequence length="118" mass="12259">MNRSVEVVVAELTLAASRLEEAGQRLQDGLSGVDLETRELLGAGWKSDAASAFGQVWEQWHGGAGQVVRGLQTMSKLLAVAGKEYDNTDEQAASAIESSGQAIEGTAGTGGIAEQVGR</sequence>
<dbReference type="AlphaFoldDB" id="A0A0H5RUD7"/>
<name>A0A0H5RUD7_9MYCO</name>
<dbReference type="STRING" id="146018.BN2156_04043"/>
<dbReference type="InterPro" id="IPR010310">
    <property type="entry name" value="T7SS_ESAT-6-like"/>
</dbReference>
<dbReference type="SUPFAM" id="SSF140453">
    <property type="entry name" value="EsxAB dimer-like"/>
    <property type="match status" value="1"/>
</dbReference>
<dbReference type="InterPro" id="IPR036689">
    <property type="entry name" value="ESAT-6-like_sf"/>
</dbReference>
<protein>
    <submittedName>
        <fullName evidence="2">Putative ESAT-6 like protein ESXF</fullName>
    </submittedName>
</protein>
<dbReference type="Gene3D" id="1.10.287.1060">
    <property type="entry name" value="ESAT-6-like"/>
    <property type="match status" value="1"/>
</dbReference>
<reference evidence="3" key="1">
    <citation type="submission" date="2015-07" db="EMBL/GenBank/DDBJ databases">
        <authorList>
            <person name="Urmite Genomes"/>
        </authorList>
    </citation>
    <scope>NUCLEOTIDE SEQUENCE [LARGE SCALE GENOMIC DNA]</scope>
    <source>
        <strain evidence="3">type strain: ATCC 49404</strain>
    </source>
</reference>
<dbReference type="Pfam" id="PF06013">
    <property type="entry name" value="WXG100"/>
    <property type="match status" value="1"/>
</dbReference>
<accession>A0A0H5RUD7</accession>
<dbReference type="OrthoDB" id="3787781at2"/>